<evidence type="ECO:0000313" key="1">
    <source>
        <dbReference type="EMBL" id="WKN34168.1"/>
    </source>
</evidence>
<accession>A0AA49GHW6</accession>
<dbReference type="EMBL" id="CP120682">
    <property type="protein sequence ID" value="WKN34168.1"/>
    <property type="molecule type" value="Genomic_DNA"/>
</dbReference>
<sequence>MNRTILTFLKATLPVIVVIGLLMRCTEADFNNDASKQLIGSWKSVDNGITIQFDGSSNYTIKFNAHTSFNCQYKLDDEKENNRLYLYMDQVKYECAYQVIENDQLKLTQINPPQTSDTAPVVSVYSRVH</sequence>
<evidence type="ECO:0008006" key="2">
    <source>
        <dbReference type="Google" id="ProtNLM"/>
    </source>
</evidence>
<organism evidence="1">
    <name type="scientific">Roseihalotalea indica</name>
    <dbReference type="NCBI Taxonomy" id="2867963"/>
    <lineage>
        <taxon>Bacteria</taxon>
        <taxon>Pseudomonadati</taxon>
        <taxon>Bacteroidota</taxon>
        <taxon>Cytophagia</taxon>
        <taxon>Cytophagales</taxon>
        <taxon>Catalimonadaceae</taxon>
        <taxon>Roseihalotalea</taxon>
    </lineage>
</organism>
<protein>
    <recommendedName>
        <fullName evidence="2">DUF5640 domain-containing protein</fullName>
    </recommendedName>
</protein>
<reference evidence="1" key="2">
    <citation type="journal article" date="2024" name="Antonie Van Leeuwenhoek">
        <title>Roseihalotalea indica gen. nov., sp. nov., a halophilic Bacteroidetes from mesopelagic Southwest Indian Ocean with higher carbohydrate metabolic potential.</title>
        <authorList>
            <person name="Chen B."/>
            <person name="Zhang M."/>
            <person name="Lin D."/>
            <person name="Ye J."/>
            <person name="Tang K."/>
        </authorList>
    </citation>
    <scope>NUCLEOTIDE SEQUENCE</scope>
    <source>
        <strain evidence="1">TK19036</strain>
    </source>
</reference>
<dbReference type="AlphaFoldDB" id="A0AA49GHW6"/>
<reference evidence="1" key="1">
    <citation type="journal article" date="2023" name="Comput. Struct. Biotechnol. J.">
        <title>Discovery of a novel marine Bacteroidetes with a rich repertoire of carbohydrate-active enzymes.</title>
        <authorList>
            <person name="Chen B."/>
            <person name="Liu G."/>
            <person name="Chen Q."/>
            <person name="Wang H."/>
            <person name="Liu L."/>
            <person name="Tang K."/>
        </authorList>
    </citation>
    <scope>NUCLEOTIDE SEQUENCE</scope>
    <source>
        <strain evidence="1">TK19036</strain>
    </source>
</reference>
<name>A0AA49GHW6_9BACT</name>
<proteinExistence type="predicted"/>
<gene>
    <name evidence="1" type="ORF">K4G66_17460</name>
</gene>